<dbReference type="EMBL" id="CP000750">
    <property type="protein sequence ID" value="ABS03217.1"/>
    <property type="molecule type" value="Genomic_DNA"/>
</dbReference>
<sequence length="120" mass="13894">MPDHPTPASLHLYHWSPTSRRKQIQRYGFRPGSRSLDGAWRPPFVCFSDDPHLAWSLSGYIHPEITSWDLWLVSDQVVTGYETLSFDGGPLDGQVKEYRVYERIPARDAWYVATREQDTA</sequence>
<protein>
    <submittedName>
        <fullName evidence="1">Uncharacterized protein</fullName>
    </submittedName>
</protein>
<dbReference type="OrthoDB" id="9932576at2"/>
<accession>A6W8S8</accession>
<dbReference type="KEGG" id="kra:Krad_1731"/>
<dbReference type="AlphaFoldDB" id="A6W8S8"/>
<dbReference type="RefSeq" id="WP_011981644.1">
    <property type="nucleotide sequence ID" value="NC_009664.2"/>
</dbReference>
<proteinExistence type="predicted"/>
<reference evidence="2" key="1">
    <citation type="journal article" date="2008" name="PLoS ONE">
        <title>Survival in nuclear waste, extreme resistance, and potential applications gleaned from the genome sequence of Kineococcus radiotolerans SRS30216.</title>
        <authorList>
            <person name="Bagwell C.E."/>
            <person name="Bhat S."/>
            <person name="Hawkins G.M."/>
            <person name="Smith B.W."/>
            <person name="Biswas T."/>
            <person name="Hoover T.R."/>
            <person name="Saunders E."/>
            <person name="Han C.S."/>
            <person name="Tsodikov O.V."/>
            <person name="Shimkets L.J."/>
        </authorList>
    </citation>
    <scope>NUCLEOTIDE SEQUENCE [LARGE SCALE GENOMIC DNA]</scope>
    <source>
        <strain evidence="2">ATCC BAA-149 / DSM 14245 / SRS30216</strain>
    </source>
</reference>
<keyword evidence="2" id="KW-1185">Reference proteome</keyword>
<gene>
    <name evidence="1" type="ordered locus">Krad_1731</name>
</gene>
<evidence type="ECO:0000313" key="2">
    <source>
        <dbReference type="Proteomes" id="UP000001116"/>
    </source>
</evidence>
<dbReference type="STRING" id="266940.Krad_1731"/>
<name>A6W8S8_KINRD</name>
<dbReference type="Proteomes" id="UP000001116">
    <property type="component" value="Chromosome"/>
</dbReference>
<evidence type="ECO:0000313" key="1">
    <source>
        <dbReference type="EMBL" id="ABS03217.1"/>
    </source>
</evidence>
<dbReference type="HOGENOM" id="CLU_2094163_0_0_11"/>
<organism evidence="1 2">
    <name type="scientific">Kineococcus radiotolerans (strain ATCC BAA-149 / DSM 14245 / SRS30216)</name>
    <dbReference type="NCBI Taxonomy" id="266940"/>
    <lineage>
        <taxon>Bacteria</taxon>
        <taxon>Bacillati</taxon>
        <taxon>Actinomycetota</taxon>
        <taxon>Actinomycetes</taxon>
        <taxon>Kineosporiales</taxon>
        <taxon>Kineosporiaceae</taxon>
        <taxon>Kineococcus</taxon>
    </lineage>
</organism>